<dbReference type="AlphaFoldDB" id="A0A5N8WSU2"/>
<gene>
    <name evidence="2" type="ORF">FPZ41_18550</name>
</gene>
<feature type="region of interest" description="Disordered" evidence="1">
    <location>
        <begin position="1"/>
        <end position="23"/>
    </location>
</feature>
<sequence>MSALALWPTRSPGPPDRKTAQGKHHTQAFLCLARRQGDVLFAMLRDGTFRAAGAAARRCASRPLASVEVSRPETGSAGPSAGDGREVRAP</sequence>
<evidence type="ECO:0000313" key="2">
    <source>
        <dbReference type="EMBL" id="MPY50463.1"/>
    </source>
</evidence>
<comment type="caution">
    <text evidence="2">The sequence shown here is derived from an EMBL/GenBank/DDBJ whole genome shotgun (WGS) entry which is preliminary data.</text>
</comment>
<name>A0A5N8WSU2_9ACTN</name>
<proteinExistence type="predicted"/>
<dbReference type="EMBL" id="VMNX01000063">
    <property type="protein sequence ID" value="MPY50463.1"/>
    <property type="molecule type" value="Genomic_DNA"/>
</dbReference>
<evidence type="ECO:0000256" key="1">
    <source>
        <dbReference type="SAM" id="MobiDB-lite"/>
    </source>
</evidence>
<keyword evidence="3" id="KW-1185">Reference proteome</keyword>
<organism evidence="2 3">
    <name type="scientific">Streptomyces acidicola</name>
    <dbReference type="NCBI Taxonomy" id="2596892"/>
    <lineage>
        <taxon>Bacteria</taxon>
        <taxon>Bacillati</taxon>
        <taxon>Actinomycetota</taxon>
        <taxon>Actinomycetes</taxon>
        <taxon>Kitasatosporales</taxon>
        <taxon>Streptomycetaceae</taxon>
        <taxon>Streptomyces</taxon>
    </lineage>
</organism>
<dbReference type="Proteomes" id="UP000373149">
    <property type="component" value="Unassembled WGS sequence"/>
</dbReference>
<accession>A0A5N8WSU2</accession>
<evidence type="ECO:0000313" key="3">
    <source>
        <dbReference type="Proteomes" id="UP000373149"/>
    </source>
</evidence>
<protein>
    <submittedName>
        <fullName evidence="2">Uncharacterized protein</fullName>
    </submittedName>
</protein>
<reference evidence="2 3" key="1">
    <citation type="submission" date="2019-09" db="EMBL/GenBank/DDBJ databases">
        <authorList>
            <person name="Duangmal K."/>
            <person name="Teo W.F.A."/>
            <person name="Lipun K."/>
        </authorList>
    </citation>
    <scope>NUCLEOTIDE SEQUENCE [LARGE SCALE GENOMIC DNA]</scope>
    <source>
        <strain evidence="2 3">K1PN6</strain>
    </source>
</reference>
<feature type="region of interest" description="Disordered" evidence="1">
    <location>
        <begin position="62"/>
        <end position="90"/>
    </location>
</feature>